<keyword evidence="2" id="KW-0472">Membrane</keyword>
<evidence type="ECO:0000256" key="1">
    <source>
        <dbReference type="SAM" id="MobiDB-lite"/>
    </source>
</evidence>
<feature type="region of interest" description="Disordered" evidence="1">
    <location>
        <begin position="95"/>
        <end position="182"/>
    </location>
</feature>
<evidence type="ECO:0000313" key="5">
    <source>
        <dbReference type="Proteomes" id="UP000054516"/>
    </source>
</evidence>
<dbReference type="OrthoDB" id="3824970at2759"/>
<feature type="transmembrane region" description="Helical" evidence="2">
    <location>
        <begin position="6"/>
        <end position="26"/>
    </location>
</feature>
<dbReference type="CDD" id="cd14279">
    <property type="entry name" value="CUE"/>
    <property type="match status" value="1"/>
</dbReference>
<dbReference type="InterPro" id="IPR009060">
    <property type="entry name" value="UBA-like_sf"/>
</dbReference>
<evidence type="ECO:0000313" key="4">
    <source>
        <dbReference type="EMBL" id="GAP82464.1"/>
    </source>
</evidence>
<keyword evidence="2" id="KW-1133">Transmembrane helix</keyword>
<dbReference type="InterPro" id="IPR003892">
    <property type="entry name" value="CUE"/>
</dbReference>
<name>A0A1S7UJL8_ROSNE</name>
<proteinExistence type="predicted"/>
<dbReference type="GO" id="GO:0043130">
    <property type="term" value="F:ubiquitin binding"/>
    <property type="evidence" value="ECO:0007669"/>
    <property type="project" value="InterPro"/>
</dbReference>
<reference evidence="4" key="1">
    <citation type="submission" date="2016-03" db="EMBL/GenBank/DDBJ databases">
        <title>Draft genome sequence of Rosellinia necatrix.</title>
        <authorList>
            <person name="Kanematsu S."/>
        </authorList>
    </citation>
    <scope>NUCLEOTIDE SEQUENCE [LARGE SCALE GENOMIC DNA]</scope>
    <source>
        <strain evidence="4">W97</strain>
    </source>
</reference>
<evidence type="ECO:0000256" key="2">
    <source>
        <dbReference type="SAM" id="Phobius"/>
    </source>
</evidence>
<dbReference type="Proteomes" id="UP000054516">
    <property type="component" value="Unassembled WGS sequence"/>
</dbReference>
<dbReference type="STRING" id="77044.A0A1S7UJL8"/>
<feature type="compositionally biased region" description="Basic and acidic residues" evidence="1">
    <location>
        <begin position="168"/>
        <end position="182"/>
    </location>
</feature>
<organism evidence="4">
    <name type="scientific">Rosellinia necatrix</name>
    <name type="common">White root-rot fungus</name>
    <dbReference type="NCBI Taxonomy" id="77044"/>
    <lineage>
        <taxon>Eukaryota</taxon>
        <taxon>Fungi</taxon>
        <taxon>Dikarya</taxon>
        <taxon>Ascomycota</taxon>
        <taxon>Pezizomycotina</taxon>
        <taxon>Sordariomycetes</taxon>
        <taxon>Xylariomycetidae</taxon>
        <taxon>Xylariales</taxon>
        <taxon>Xylariaceae</taxon>
        <taxon>Rosellinia</taxon>
    </lineage>
</organism>
<dbReference type="SUPFAM" id="SSF46934">
    <property type="entry name" value="UBA-like"/>
    <property type="match status" value="1"/>
</dbReference>
<protein>
    <submittedName>
        <fullName evidence="4">Putative cue domain-containing protein</fullName>
    </submittedName>
</protein>
<feature type="domain" description="CUE" evidence="3">
    <location>
        <begin position="51"/>
        <end position="94"/>
    </location>
</feature>
<dbReference type="Pfam" id="PF02845">
    <property type="entry name" value="CUE"/>
    <property type="match status" value="1"/>
</dbReference>
<keyword evidence="2" id="KW-0812">Transmembrane</keyword>
<feature type="compositionally biased region" description="Pro residues" evidence="1">
    <location>
        <begin position="100"/>
        <end position="109"/>
    </location>
</feature>
<dbReference type="PROSITE" id="PS51140">
    <property type="entry name" value="CUE"/>
    <property type="match status" value="1"/>
</dbReference>
<evidence type="ECO:0000259" key="3">
    <source>
        <dbReference type="PROSITE" id="PS51140"/>
    </source>
</evidence>
<dbReference type="AlphaFoldDB" id="A0A1S7UJL8"/>
<accession>A0A1S7UJL8</accession>
<dbReference type="EMBL" id="DF977446">
    <property type="protein sequence ID" value="GAP82464.1"/>
    <property type="molecule type" value="Genomic_DNA"/>
</dbReference>
<sequence length="210" mass="22565">MEEEQVSFTSLILVVVLGGLAIRYLFFSSSSGAPGSSAANQGRDAAATSRAREAAVDRMQQMFPQLDRRTVLWELQRSGGNIATATERVLTGRLETPPITFQPPPPPPSSTTTTPSAPQGPRAPEPAPEPDLITRYKLQNRVNNDGSSSETTSEPTAPGMKTKAWSSNREERQTALQRRRDDMILAARRKMEAKIAAEKAAASGNTGSGA</sequence>
<dbReference type="Gene3D" id="1.10.8.10">
    <property type="entry name" value="DNA helicase RuvA subunit, C-terminal domain"/>
    <property type="match status" value="1"/>
</dbReference>
<dbReference type="OMA" id="RRDIMWD"/>
<keyword evidence="5" id="KW-1185">Reference proteome</keyword>
<gene>
    <name evidence="4" type="ORF">SAMD00023353_0100140</name>
</gene>